<sequence length="202" mass="22576">MAFIVPPIISAVASFALFQSLVTANFTALGDRIDDSNEANARTLSEFSKRLDDTTATLRDFRDASIRIETTVSQMDADNKFIRDFVTEVRNMRNGLEQGPNLIETRYDRLPMGAALGGSIVQDFPTYTRELSFDASDVEIGAAEKRLKTLLRKRLLSDRGYAFSDAIHEVIVLKNIVEPLNGKPARLDLTAVVMEREVDDEE</sequence>
<accession>A0A059FCV4</accession>
<dbReference type="AlphaFoldDB" id="A0A059FCV4"/>
<feature type="chain" id="PRO_5001572055" evidence="1">
    <location>
        <begin position="25"/>
        <end position="202"/>
    </location>
</feature>
<keyword evidence="3" id="KW-1185">Reference proteome</keyword>
<name>A0A059FCV4_9PROT</name>
<reference evidence="2 3" key="1">
    <citation type="journal article" date="2014" name="Antonie Van Leeuwenhoek">
        <title>Hyphomonas beringensis sp. nov. and Hyphomonas chukchiensis sp. nov., isolated from surface seawater of the Bering Sea and Chukchi Sea.</title>
        <authorList>
            <person name="Li C."/>
            <person name="Lai Q."/>
            <person name="Li G."/>
            <person name="Dong C."/>
            <person name="Wang J."/>
            <person name="Liao Y."/>
            <person name="Shao Z."/>
        </authorList>
    </citation>
    <scope>NUCLEOTIDE SEQUENCE [LARGE SCALE GENOMIC DNA]</scope>
    <source>
        <strain evidence="2 3">MHS-2</strain>
    </source>
</reference>
<keyword evidence="1" id="KW-0732">Signal</keyword>
<evidence type="ECO:0000313" key="3">
    <source>
        <dbReference type="Proteomes" id="UP000025171"/>
    </source>
</evidence>
<dbReference type="EMBL" id="ARYK01000010">
    <property type="protein sequence ID" value="KCZ88376.1"/>
    <property type="molecule type" value="Genomic_DNA"/>
</dbReference>
<gene>
    <name evidence="2" type="ORF">HJO_15978</name>
</gene>
<protein>
    <submittedName>
        <fullName evidence="2">Uncharacterized protein</fullName>
    </submittedName>
</protein>
<comment type="caution">
    <text evidence="2">The sequence shown here is derived from an EMBL/GenBank/DDBJ whole genome shotgun (WGS) entry which is preliminary data.</text>
</comment>
<feature type="signal peptide" evidence="1">
    <location>
        <begin position="1"/>
        <end position="24"/>
    </location>
</feature>
<evidence type="ECO:0000256" key="1">
    <source>
        <dbReference type="SAM" id="SignalP"/>
    </source>
</evidence>
<organism evidence="2 3">
    <name type="scientific">Hyphomonas johnsonii MHS-2</name>
    <dbReference type="NCBI Taxonomy" id="1280950"/>
    <lineage>
        <taxon>Bacteria</taxon>
        <taxon>Pseudomonadati</taxon>
        <taxon>Pseudomonadota</taxon>
        <taxon>Alphaproteobacteria</taxon>
        <taxon>Hyphomonadales</taxon>
        <taxon>Hyphomonadaceae</taxon>
        <taxon>Hyphomonas</taxon>
    </lineage>
</organism>
<evidence type="ECO:0000313" key="2">
    <source>
        <dbReference type="EMBL" id="KCZ88376.1"/>
    </source>
</evidence>
<dbReference type="Proteomes" id="UP000025171">
    <property type="component" value="Unassembled WGS sequence"/>
</dbReference>
<proteinExistence type="predicted"/>
<dbReference type="RefSeq" id="WP_156945794.1">
    <property type="nucleotide sequence ID" value="NZ_ARYK01000010.1"/>
</dbReference>
<dbReference type="OrthoDB" id="9869581at2"/>